<dbReference type="EMBL" id="JANEYG010000320">
    <property type="protein sequence ID" value="KAJ8910307.1"/>
    <property type="molecule type" value="Genomic_DNA"/>
</dbReference>
<evidence type="ECO:0008006" key="3">
    <source>
        <dbReference type="Google" id="ProtNLM"/>
    </source>
</evidence>
<proteinExistence type="predicted"/>
<name>A0AAV8V7Y4_9CUCU</name>
<reference evidence="1 2" key="1">
    <citation type="journal article" date="2023" name="Insect Mol. Biol.">
        <title>Genome sequencing provides insights into the evolution of gene families encoding plant cell wall-degrading enzymes in longhorned beetles.</title>
        <authorList>
            <person name="Shin N.R."/>
            <person name="Okamura Y."/>
            <person name="Kirsch R."/>
            <person name="Pauchet Y."/>
        </authorList>
    </citation>
    <scope>NUCLEOTIDE SEQUENCE [LARGE SCALE GENOMIC DNA]</scope>
    <source>
        <strain evidence="1">EAD_L_NR</strain>
    </source>
</reference>
<organism evidence="1 2">
    <name type="scientific">Exocentrus adspersus</name>
    <dbReference type="NCBI Taxonomy" id="1586481"/>
    <lineage>
        <taxon>Eukaryota</taxon>
        <taxon>Metazoa</taxon>
        <taxon>Ecdysozoa</taxon>
        <taxon>Arthropoda</taxon>
        <taxon>Hexapoda</taxon>
        <taxon>Insecta</taxon>
        <taxon>Pterygota</taxon>
        <taxon>Neoptera</taxon>
        <taxon>Endopterygota</taxon>
        <taxon>Coleoptera</taxon>
        <taxon>Polyphaga</taxon>
        <taxon>Cucujiformia</taxon>
        <taxon>Chrysomeloidea</taxon>
        <taxon>Cerambycidae</taxon>
        <taxon>Lamiinae</taxon>
        <taxon>Acanthocinini</taxon>
        <taxon>Exocentrus</taxon>
    </lineage>
</organism>
<dbReference type="AlphaFoldDB" id="A0AAV8V7Y4"/>
<evidence type="ECO:0000313" key="2">
    <source>
        <dbReference type="Proteomes" id="UP001159042"/>
    </source>
</evidence>
<accession>A0AAV8V7Y4</accession>
<sequence length="142" mass="16535">MDVIATVVPRASDTIGDTPMYNDPSQTLNARYESTLAQVGRLRNMGYVLFEMWECRFQKQPQEKPHLKQSTESHCNTYRYCKCNDEEQIKYVDVCSLFPWVCKYGKFSLGHPEVVVGEDCSNLNIENVECSYENEWKSIVTW</sequence>
<protein>
    <recommendedName>
        <fullName evidence="3">DNA-directed DNA polymerase</fullName>
    </recommendedName>
</protein>
<comment type="caution">
    <text evidence="1">The sequence shown here is derived from an EMBL/GenBank/DDBJ whole genome shotgun (WGS) entry which is preliminary data.</text>
</comment>
<feature type="non-terminal residue" evidence="1">
    <location>
        <position position="142"/>
    </location>
</feature>
<dbReference type="Proteomes" id="UP001159042">
    <property type="component" value="Unassembled WGS sequence"/>
</dbReference>
<gene>
    <name evidence="1" type="ORF">NQ315_003785</name>
</gene>
<keyword evidence="2" id="KW-1185">Reference proteome</keyword>
<evidence type="ECO:0000313" key="1">
    <source>
        <dbReference type="EMBL" id="KAJ8910307.1"/>
    </source>
</evidence>